<reference evidence="4" key="2">
    <citation type="submission" date="2010-04" db="EMBL/GenBank/DDBJ databases">
        <authorList>
            <person name="Buell R."/>
            <person name="Hamilton J."/>
            <person name="Hostetler J."/>
        </authorList>
    </citation>
    <scope>NUCLEOTIDE SEQUENCE [LARGE SCALE GENOMIC DNA]</scope>
    <source>
        <strain evidence="4">DAOM:BR144</strain>
    </source>
</reference>
<sequence>MGGRRPDASVRSSAHGKRLACFRPRQRFCAEGSDAFEHVHVEDAIATVTIDEEADAAHENTEEEEETTVARSKFRTARGTTLSKRKMKLQAKFALEQRLLQQQQVVCDCEYRVFRCQLIHPDDSWAALEDNYMQRVKKWHEKFDAHDWKQERICQKWKENQKKFTLEAEEQAAERSPRQQQRADGGNDRSSAESNEAQGAGEDPSKLSPSKSGYGVKQAFSNFATAAEGMLLSRQFDSLLRAGVPPHLRGRVWWMCSGAVEKQRAATESYPELLKRLHTLSKCASMEIEKDLPRTFPTGDAPRRSSATENSADDGFRHTSMGELRRILQAYSLRNPDIGYCQSMNFLAAILLHHMEEEEAFWVLVAMVEELTPHYHARSMAGSRADQRVFSDLVQQKLPSLYQHMQHLGVDFEPFTLKWFLCSFLNTLPFEPVLRIWDLLFCEGSHVLLRVGLTLLKLMQPRILACDDAIEVYGMFKISHETLLEITTPYRSGLLNRDDCICDTLIRLTMDKSFVGPIPFDSLHELRQYYRNDIEAEYAEMEARRPPKRSSATSTAADADGNASSPTKLSRASSSDVTSTDDAELLDYDFIDEYTVQGLETSPSKYIHFRDLYDSEDGGSDYFVDVNYDCASRPQCH</sequence>
<dbReference type="EnsemblProtists" id="PYU1_T004840">
    <property type="protein sequence ID" value="PYU1_T004840"/>
    <property type="gene ID" value="PYU1_G004829"/>
</dbReference>
<organism evidence="3 4">
    <name type="scientific">Globisporangium ultimum (strain ATCC 200006 / CBS 805.95 / DAOM BR144)</name>
    <name type="common">Pythium ultimum</name>
    <dbReference type="NCBI Taxonomy" id="431595"/>
    <lineage>
        <taxon>Eukaryota</taxon>
        <taxon>Sar</taxon>
        <taxon>Stramenopiles</taxon>
        <taxon>Oomycota</taxon>
        <taxon>Peronosporomycetes</taxon>
        <taxon>Pythiales</taxon>
        <taxon>Pythiaceae</taxon>
        <taxon>Globisporangium</taxon>
    </lineage>
</organism>
<dbReference type="AlphaFoldDB" id="K3WIP8"/>
<dbReference type="SUPFAM" id="SSF47923">
    <property type="entry name" value="Ypt/Rab-GAP domain of gyp1p"/>
    <property type="match status" value="2"/>
</dbReference>
<dbReference type="eggNOG" id="KOG4347">
    <property type="taxonomic scope" value="Eukaryota"/>
</dbReference>
<dbReference type="STRING" id="431595.K3WIP8"/>
<feature type="region of interest" description="Disordered" evidence="1">
    <location>
        <begin position="540"/>
        <end position="576"/>
    </location>
</feature>
<evidence type="ECO:0000259" key="2">
    <source>
        <dbReference type="PROSITE" id="PS50086"/>
    </source>
</evidence>
<proteinExistence type="predicted"/>
<dbReference type="InterPro" id="IPR050302">
    <property type="entry name" value="Rab_GAP_TBC_domain"/>
</dbReference>
<evidence type="ECO:0000313" key="3">
    <source>
        <dbReference type="EnsemblProtists" id="PYU1_T004840"/>
    </source>
</evidence>
<dbReference type="Gene3D" id="1.10.472.80">
    <property type="entry name" value="Ypt/Rab-GAP domain of gyp1p, domain 3"/>
    <property type="match status" value="1"/>
</dbReference>
<feature type="domain" description="Rab-GAP TBC" evidence="2">
    <location>
        <begin position="243"/>
        <end position="444"/>
    </location>
</feature>
<accession>K3WIP8</accession>
<dbReference type="InterPro" id="IPR035969">
    <property type="entry name" value="Rab-GAP_TBC_sf"/>
</dbReference>
<dbReference type="PROSITE" id="PS50086">
    <property type="entry name" value="TBC_RABGAP"/>
    <property type="match status" value="1"/>
</dbReference>
<dbReference type="VEuPathDB" id="FungiDB:PYU1_G004829"/>
<dbReference type="PANTHER" id="PTHR47219:SF20">
    <property type="entry name" value="TBC1 DOMAIN FAMILY MEMBER 2B"/>
    <property type="match status" value="1"/>
</dbReference>
<dbReference type="Proteomes" id="UP000019132">
    <property type="component" value="Unassembled WGS sequence"/>
</dbReference>
<feature type="compositionally biased region" description="Low complexity" evidence="1">
    <location>
        <begin position="550"/>
        <end position="576"/>
    </location>
</feature>
<dbReference type="FunFam" id="1.10.8.270:FF:000016">
    <property type="entry name" value="TBC1 domain family member 2A"/>
    <property type="match status" value="1"/>
</dbReference>
<name>K3WIP8_GLOUD</name>
<dbReference type="HOGENOM" id="CLU_038530_0_0_1"/>
<keyword evidence="4" id="KW-1185">Reference proteome</keyword>
<dbReference type="SMART" id="SM00164">
    <property type="entry name" value="TBC"/>
    <property type="match status" value="1"/>
</dbReference>
<reference evidence="3" key="3">
    <citation type="submission" date="2015-02" db="UniProtKB">
        <authorList>
            <consortium name="EnsemblProtists"/>
        </authorList>
    </citation>
    <scope>IDENTIFICATION</scope>
    <source>
        <strain evidence="3">DAOM BR144</strain>
    </source>
</reference>
<feature type="region of interest" description="Disordered" evidence="1">
    <location>
        <begin position="293"/>
        <end position="315"/>
    </location>
</feature>
<dbReference type="InParanoid" id="K3WIP8"/>
<dbReference type="InterPro" id="IPR000195">
    <property type="entry name" value="Rab-GAP-TBC_dom"/>
</dbReference>
<evidence type="ECO:0000256" key="1">
    <source>
        <dbReference type="SAM" id="MobiDB-lite"/>
    </source>
</evidence>
<feature type="region of interest" description="Disordered" evidence="1">
    <location>
        <begin position="168"/>
        <end position="213"/>
    </location>
</feature>
<feature type="compositionally biased region" description="Basic and acidic residues" evidence="1">
    <location>
        <begin position="168"/>
        <end position="177"/>
    </location>
</feature>
<evidence type="ECO:0000313" key="4">
    <source>
        <dbReference type="Proteomes" id="UP000019132"/>
    </source>
</evidence>
<reference evidence="4" key="1">
    <citation type="journal article" date="2010" name="Genome Biol.">
        <title>Genome sequence of the necrotrophic plant pathogen Pythium ultimum reveals original pathogenicity mechanisms and effector repertoire.</title>
        <authorList>
            <person name="Levesque C.A."/>
            <person name="Brouwer H."/>
            <person name="Cano L."/>
            <person name="Hamilton J.P."/>
            <person name="Holt C."/>
            <person name="Huitema E."/>
            <person name="Raffaele S."/>
            <person name="Robideau G.P."/>
            <person name="Thines M."/>
            <person name="Win J."/>
            <person name="Zerillo M.M."/>
            <person name="Beakes G.W."/>
            <person name="Boore J.L."/>
            <person name="Busam D."/>
            <person name="Dumas B."/>
            <person name="Ferriera S."/>
            <person name="Fuerstenberg S.I."/>
            <person name="Gachon C.M."/>
            <person name="Gaulin E."/>
            <person name="Govers F."/>
            <person name="Grenville-Briggs L."/>
            <person name="Horner N."/>
            <person name="Hostetler J."/>
            <person name="Jiang R.H."/>
            <person name="Johnson J."/>
            <person name="Krajaejun T."/>
            <person name="Lin H."/>
            <person name="Meijer H.J."/>
            <person name="Moore B."/>
            <person name="Morris P."/>
            <person name="Phuntmart V."/>
            <person name="Puiu D."/>
            <person name="Shetty J."/>
            <person name="Stajich J.E."/>
            <person name="Tripathy S."/>
            <person name="Wawra S."/>
            <person name="van West P."/>
            <person name="Whitty B.R."/>
            <person name="Coutinho P.M."/>
            <person name="Henrissat B."/>
            <person name="Martin F."/>
            <person name="Thomas P.D."/>
            <person name="Tyler B.M."/>
            <person name="De Vries R.P."/>
            <person name="Kamoun S."/>
            <person name="Yandell M."/>
            <person name="Tisserat N."/>
            <person name="Buell C.R."/>
        </authorList>
    </citation>
    <scope>NUCLEOTIDE SEQUENCE</scope>
    <source>
        <strain evidence="4">DAOM:BR144</strain>
    </source>
</reference>
<dbReference type="GO" id="GO:0031267">
    <property type="term" value="F:small GTPase binding"/>
    <property type="evidence" value="ECO:0007669"/>
    <property type="project" value="TreeGrafter"/>
</dbReference>
<dbReference type="GO" id="GO:0005096">
    <property type="term" value="F:GTPase activator activity"/>
    <property type="evidence" value="ECO:0007669"/>
    <property type="project" value="TreeGrafter"/>
</dbReference>
<dbReference type="Gene3D" id="1.10.8.270">
    <property type="entry name" value="putative rabgap domain of human tbc1 domain family member 14 like domains"/>
    <property type="match status" value="1"/>
</dbReference>
<protein>
    <recommendedName>
        <fullName evidence="2">Rab-GAP TBC domain-containing protein</fullName>
    </recommendedName>
</protein>
<dbReference type="Pfam" id="PF00566">
    <property type="entry name" value="RabGAP-TBC"/>
    <property type="match status" value="1"/>
</dbReference>
<dbReference type="EMBL" id="GL376564">
    <property type="status" value="NOT_ANNOTATED_CDS"/>
    <property type="molecule type" value="Genomic_DNA"/>
</dbReference>
<dbReference type="PANTHER" id="PTHR47219">
    <property type="entry name" value="RAB GTPASE-ACTIVATING PROTEIN 1-LIKE"/>
    <property type="match status" value="1"/>
</dbReference>